<gene>
    <name evidence="1" type="ORF">MRATA1EN22A_LOCUS22778</name>
</gene>
<reference evidence="1" key="1">
    <citation type="submission" date="2023-05" db="EMBL/GenBank/DDBJ databases">
        <authorList>
            <consortium name="ELIXIR-Norway"/>
        </authorList>
    </citation>
    <scope>NUCLEOTIDE SEQUENCE</scope>
</reference>
<proteinExistence type="predicted"/>
<organism evidence="1 2">
    <name type="scientific">Rangifer tarandus platyrhynchus</name>
    <name type="common">Svalbard reindeer</name>
    <dbReference type="NCBI Taxonomy" id="3082113"/>
    <lineage>
        <taxon>Eukaryota</taxon>
        <taxon>Metazoa</taxon>
        <taxon>Chordata</taxon>
        <taxon>Craniata</taxon>
        <taxon>Vertebrata</taxon>
        <taxon>Euteleostomi</taxon>
        <taxon>Mammalia</taxon>
        <taxon>Eutheria</taxon>
        <taxon>Laurasiatheria</taxon>
        <taxon>Artiodactyla</taxon>
        <taxon>Ruminantia</taxon>
        <taxon>Pecora</taxon>
        <taxon>Cervidae</taxon>
        <taxon>Odocoileinae</taxon>
        <taxon>Rangifer</taxon>
    </lineage>
</organism>
<feature type="non-terminal residue" evidence="1">
    <location>
        <position position="135"/>
    </location>
</feature>
<evidence type="ECO:0000313" key="2">
    <source>
        <dbReference type="Proteomes" id="UP001162501"/>
    </source>
</evidence>
<dbReference type="EMBL" id="OX596088">
    <property type="protein sequence ID" value="CAN0508045.1"/>
    <property type="molecule type" value="Genomic_DNA"/>
</dbReference>
<reference evidence="1" key="2">
    <citation type="submission" date="2025-03" db="EMBL/GenBank/DDBJ databases">
        <authorList>
            <consortium name="ELIXIR-Norway"/>
            <consortium name="Elixir Norway"/>
        </authorList>
    </citation>
    <scope>NUCLEOTIDE SEQUENCE</scope>
</reference>
<dbReference type="Proteomes" id="UP001162501">
    <property type="component" value="Chromosome 4"/>
</dbReference>
<sequence length="135" mass="14434">ELSETGRRGWIQEEEASERELKLRTGARGPGVGELASFGLQHLRPQGNVKLSKLWLPLGHKGGIPGPKRREGLDGVPRRGGSCTAARTPALAPGLYSAPRPQPAACLEGSMRPGAPRTPATRRQGPTLRPPRPRA</sequence>
<protein>
    <submittedName>
        <fullName evidence="1">Uncharacterized protein</fullName>
    </submittedName>
</protein>
<feature type="non-terminal residue" evidence="1">
    <location>
        <position position="1"/>
    </location>
</feature>
<name>A0AC59ZU96_RANTA</name>
<evidence type="ECO:0000313" key="1">
    <source>
        <dbReference type="EMBL" id="CAN0508045.1"/>
    </source>
</evidence>
<accession>A0AC59ZU96</accession>